<keyword evidence="4 6" id="KW-1133">Transmembrane helix</keyword>
<reference evidence="7" key="1">
    <citation type="journal article" date="2020" name="mSystems">
        <title>Genome- and Community-Level Interaction Insights into Carbon Utilization and Element Cycling Functions of Hydrothermarchaeota in Hydrothermal Sediment.</title>
        <authorList>
            <person name="Zhou Z."/>
            <person name="Liu Y."/>
            <person name="Xu W."/>
            <person name="Pan J."/>
            <person name="Luo Z.H."/>
            <person name="Li M."/>
        </authorList>
    </citation>
    <scope>NUCLEOTIDE SEQUENCE [LARGE SCALE GENOMIC DNA]</scope>
    <source>
        <strain evidence="7">SpSt-132</strain>
    </source>
</reference>
<sequence length="90" mass="9999">MIWFYYILAILLVIISLYHFIVARNYVKRLIALNILGSGVFLFFITTAKNTNTESPDPVPHALVLTGIVVAVSATAIAVSLILHLNKEEE</sequence>
<dbReference type="PANTHER" id="PTHR34583:SF3">
    <property type="entry name" value="MULTISUBUNIT SODIUM_HYDROGEN ANTIPORTER, MNHC SUBUNIT"/>
    <property type="match status" value="1"/>
</dbReference>
<proteinExistence type="inferred from homology"/>
<dbReference type="Pfam" id="PF00420">
    <property type="entry name" value="Oxidored_q2"/>
    <property type="match status" value="1"/>
</dbReference>
<evidence type="ECO:0000313" key="7">
    <source>
        <dbReference type="EMBL" id="HEW45650.1"/>
    </source>
</evidence>
<comment type="similarity">
    <text evidence="2">Belongs to the CPA3 antiporters (TC 2.A.63) subunit C family.</text>
</comment>
<organism evidence="7">
    <name type="scientific">Hydrogenobacter sp</name>
    <dbReference type="NCBI Taxonomy" id="2152829"/>
    <lineage>
        <taxon>Bacteria</taxon>
        <taxon>Pseudomonadati</taxon>
        <taxon>Aquificota</taxon>
        <taxon>Aquificia</taxon>
        <taxon>Aquificales</taxon>
        <taxon>Aquificaceae</taxon>
        <taxon>Hydrogenobacter</taxon>
    </lineage>
</organism>
<dbReference type="GO" id="GO:0016020">
    <property type="term" value="C:membrane"/>
    <property type="evidence" value="ECO:0007669"/>
    <property type="project" value="UniProtKB-SubCell"/>
</dbReference>
<dbReference type="InterPro" id="IPR050601">
    <property type="entry name" value="CPA3_antiporter_subunitC"/>
</dbReference>
<evidence type="ECO:0000256" key="6">
    <source>
        <dbReference type="SAM" id="Phobius"/>
    </source>
</evidence>
<dbReference type="PANTHER" id="PTHR34583">
    <property type="entry name" value="ANTIPORTER SUBUNIT MNHC2-RELATED"/>
    <property type="match status" value="1"/>
</dbReference>
<comment type="subcellular location">
    <subcellularLocation>
        <location evidence="1">Membrane</location>
        <topology evidence="1">Multi-pass membrane protein</topology>
    </subcellularLocation>
</comment>
<dbReference type="AlphaFoldDB" id="A0A7C2ZDZ4"/>
<keyword evidence="5 6" id="KW-0472">Membrane</keyword>
<evidence type="ECO:0000256" key="2">
    <source>
        <dbReference type="ARBA" id="ARBA00010388"/>
    </source>
</evidence>
<feature type="transmembrane region" description="Helical" evidence="6">
    <location>
        <begin position="6"/>
        <end position="23"/>
    </location>
</feature>
<dbReference type="InterPro" id="IPR039428">
    <property type="entry name" value="NUOK/Mnh_C1-like"/>
</dbReference>
<dbReference type="Gene3D" id="1.10.287.3510">
    <property type="match status" value="1"/>
</dbReference>
<keyword evidence="3 6" id="KW-0812">Transmembrane</keyword>
<accession>A0A7C2ZDZ4</accession>
<evidence type="ECO:0000256" key="4">
    <source>
        <dbReference type="ARBA" id="ARBA00022989"/>
    </source>
</evidence>
<evidence type="ECO:0000256" key="1">
    <source>
        <dbReference type="ARBA" id="ARBA00004141"/>
    </source>
</evidence>
<evidence type="ECO:0000256" key="5">
    <source>
        <dbReference type="ARBA" id="ARBA00023136"/>
    </source>
</evidence>
<dbReference type="EMBL" id="DSFP01000031">
    <property type="protein sequence ID" value="HEW45650.1"/>
    <property type="molecule type" value="Genomic_DNA"/>
</dbReference>
<feature type="transmembrane region" description="Helical" evidence="6">
    <location>
        <begin position="60"/>
        <end position="85"/>
    </location>
</feature>
<evidence type="ECO:0000256" key="3">
    <source>
        <dbReference type="ARBA" id="ARBA00022692"/>
    </source>
</evidence>
<gene>
    <name evidence="7" type="ORF">ENO47_03135</name>
</gene>
<feature type="transmembrane region" description="Helical" evidence="6">
    <location>
        <begin position="30"/>
        <end position="48"/>
    </location>
</feature>
<comment type="caution">
    <text evidence="7">The sequence shown here is derived from an EMBL/GenBank/DDBJ whole genome shotgun (WGS) entry which is preliminary data.</text>
</comment>
<protein>
    <submittedName>
        <fullName evidence="7">Na+/H+ antiporter subunit C</fullName>
    </submittedName>
</protein>
<name>A0A7C2ZDZ4_9AQUI</name>